<name>A0A0F9XEV1_TRIHA</name>
<dbReference type="Gene3D" id="2.170.270.10">
    <property type="entry name" value="SET domain"/>
    <property type="match status" value="1"/>
</dbReference>
<feature type="domain" description="SET" evidence="1">
    <location>
        <begin position="127"/>
        <end position="272"/>
    </location>
</feature>
<dbReference type="Pfam" id="PF00856">
    <property type="entry name" value="SET"/>
    <property type="match status" value="1"/>
</dbReference>
<dbReference type="InterPro" id="IPR001214">
    <property type="entry name" value="SET_dom"/>
</dbReference>
<dbReference type="PANTHER" id="PTHR47332">
    <property type="entry name" value="SET DOMAIN-CONTAINING PROTEIN 5"/>
    <property type="match status" value="1"/>
</dbReference>
<evidence type="ECO:0000313" key="3">
    <source>
        <dbReference type="Proteomes" id="UP000034112"/>
    </source>
</evidence>
<accession>A0A0F9XEV1</accession>
<evidence type="ECO:0000313" key="2">
    <source>
        <dbReference type="EMBL" id="KKO99187.1"/>
    </source>
</evidence>
<dbReference type="OrthoDB" id="265717at2759"/>
<organism evidence="2 3">
    <name type="scientific">Trichoderma harzianum</name>
    <name type="common">Hypocrea lixii</name>
    <dbReference type="NCBI Taxonomy" id="5544"/>
    <lineage>
        <taxon>Eukaryota</taxon>
        <taxon>Fungi</taxon>
        <taxon>Dikarya</taxon>
        <taxon>Ascomycota</taxon>
        <taxon>Pezizomycotina</taxon>
        <taxon>Sordariomycetes</taxon>
        <taxon>Hypocreomycetidae</taxon>
        <taxon>Hypocreales</taxon>
        <taxon>Hypocreaceae</taxon>
        <taxon>Trichoderma</taxon>
    </lineage>
</organism>
<dbReference type="InterPro" id="IPR046341">
    <property type="entry name" value="SET_dom_sf"/>
</dbReference>
<dbReference type="CDD" id="cd20071">
    <property type="entry name" value="SET_SMYD"/>
    <property type="match status" value="1"/>
</dbReference>
<dbReference type="Proteomes" id="UP000034112">
    <property type="component" value="Unassembled WGS sequence"/>
</dbReference>
<dbReference type="InterPro" id="IPR053185">
    <property type="entry name" value="SET_domain_protein"/>
</dbReference>
<dbReference type="SUPFAM" id="SSF82199">
    <property type="entry name" value="SET domain"/>
    <property type="match status" value="1"/>
</dbReference>
<reference evidence="3" key="1">
    <citation type="journal article" date="2015" name="Genome Announc.">
        <title>Draft whole-genome sequence of the biocontrol agent Trichoderma harzianum T6776.</title>
        <authorList>
            <person name="Baroncelli R."/>
            <person name="Piaggeschi G."/>
            <person name="Fiorini L."/>
            <person name="Bertolini E."/>
            <person name="Zapparata A."/>
            <person name="Pe M.E."/>
            <person name="Sarrocco S."/>
            <person name="Vannacci G."/>
        </authorList>
    </citation>
    <scope>NUCLEOTIDE SEQUENCE [LARGE SCALE GENOMIC DNA]</scope>
    <source>
        <strain evidence="3">T6776</strain>
    </source>
</reference>
<proteinExistence type="predicted"/>
<protein>
    <recommendedName>
        <fullName evidence="1">SET domain-containing protein</fullName>
    </recommendedName>
</protein>
<dbReference type="EMBL" id="JOKZ01000348">
    <property type="protein sequence ID" value="KKO99187.1"/>
    <property type="molecule type" value="Genomic_DNA"/>
</dbReference>
<comment type="caution">
    <text evidence="2">The sequence shown here is derived from an EMBL/GenBank/DDBJ whole genome shotgun (WGS) entry which is preliminary data.</text>
</comment>
<sequence length="412" mass="46531">MKLIIIPSIIPYAAVSLAFQQQIISDDVCSSAFFQVPHSQQDHLEGYRYFNQDDLSAISLTNSSSPWTSQDNCHSSAETFCVFSSGAFAGGRGISILTTSDRAENFQQLPAFVGEDALSGVNEQPSPPFEEKELPGRGRGLIANKTLHRGDKIFAHTPILMLDSEIFGELETEEWLELEHAAVNNLPPRTKQMFSALYGSPVTDPVSDRIDTNAFVLDLHGVTYYAVFPETARLNHDCRPNAAYFFDKETLTHYVHAITDIAPGTEITITYIDPHMSREDRLKKLSSLWGFHCSCSLCSLHSDLAHESDERLDQINTIRERLEDWKTAPPQMALALLSLYEQERLHAPSSLAYWYAALTSCAEGLYWDTIRYARLAIELGMLDYGFKDEDYQLMRSLAKQPEKEECWLARLR</sequence>
<dbReference type="SMART" id="SM00317">
    <property type="entry name" value="SET"/>
    <property type="match status" value="1"/>
</dbReference>
<evidence type="ECO:0000259" key="1">
    <source>
        <dbReference type="PROSITE" id="PS50280"/>
    </source>
</evidence>
<dbReference type="PROSITE" id="PS50280">
    <property type="entry name" value="SET"/>
    <property type="match status" value="1"/>
</dbReference>
<dbReference type="AlphaFoldDB" id="A0A0F9XEV1"/>
<gene>
    <name evidence="2" type="ORF">THAR02_08720</name>
</gene>
<dbReference type="PANTHER" id="PTHR47332:SF6">
    <property type="entry name" value="SET DOMAIN-CONTAINING PROTEIN"/>
    <property type="match status" value="1"/>
</dbReference>
<dbReference type="OMA" id="QHEFPGK"/>